<dbReference type="Pfam" id="PF00114">
    <property type="entry name" value="Pilin"/>
    <property type="match status" value="1"/>
</dbReference>
<dbReference type="PROSITE" id="PS00409">
    <property type="entry name" value="PROKAR_NTER_METHYL"/>
    <property type="match status" value="1"/>
</dbReference>
<dbReference type="Proteomes" id="UP001179830">
    <property type="component" value="Chromosome"/>
</dbReference>
<dbReference type="Pfam" id="PF07963">
    <property type="entry name" value="N_methyl"/>
    <property type="match status" value="1"/>
</dbReference>
<sequence>MTKQGGFTLIELMIVVAIIGVLASLAVPQYQNYTARAQASEGLSVTGGMRADLAERYSLDGEFPAALDSLEGTADDPAGRYVQKATYSKNSDGDAIITVTFLSDTSIANAIVDEDGGEGNLMTIISEEPAKGWTCGGLPSRLLPAGCKD</sequence>
<dbReference type="Gene3D" id="3.30.700.10">
    <property type="entry name" value="Glycoprotein, Type 4 Pilin"/>
    <property type="match status" value="1"/>
</dbReference>
<evidence type="ECO:0000256" key="3">
    <source>
        <dbReference type="RuleBase" id="RU000389"/>
    </source>
</evidence>
<proteinExistence type="inferred from homology"/>
<comment type="similarity">
    <text evidence="1 3">Belongs to the N-Me-Phe pilin family.</text>
</comment>
<dbReference type="InterPro" id="IPR001082">
    <property type="entry name" value="Pilin"/>
</dbReference>
<keyword evidence="6" id="KW-1185">Reference proteome</keyword>
<keyword evidence="4" id="KW-0812">Transmembrane</keyword>
<dbReference type="InterPro" id="IPR012902">
    <property type="entry name" value="N_methyl_site"/>
</dbReference>
<dbReference type="SUPFAM" id="SSF54523">
    <property type="entry name" value="Pili subunits"/>
    <property type="match status" value="1"/>
</dbReference>
<evidence type="ECO:0000256" key="4">
    <source>
        <dbReference type="SAM" id="Phobius"/>
    </source>
</evidence>
<dbReference type="PANTHER" id="PTHR30093:SF34">
    <property type="entry name" value="PREPILIN PEPTIDASE-DEPENDENT PROTEIN D"/>
    <property type="match status" value="1"/>
</dbReference>
<evidence type="ECO:0000313" key="6">
    <source>
        <dbReference type="Proteomes" id="UP001179830"/>
    </source>
</evidence>
<protein>
    <submittedName>
        <fullName evidence="5">Pilin</fullName>
    </submittedName>
</protein>
<evidence type="ECO:0000256" key="2">
    <source>
        <dbReference type="ARBA" id="ARBA00022481"/>
    </source>
</evidence>
<keyword evidence="4" id="KW-0472">Membrane</keyword>
<evidence type="ECO:0000256" key="1">
    <source>
        <dbReference type="ARBA" id="ARBA00005233"/>
    </source>
</evidence>
<dbReference type="InterPro" id="IPR045584">
    <property type="entry name" value="Pilin-like"/>
</dbReference>
<gene>
    <name evidence="5" type="ORF">QEN58_08640</name>
</gene>
<keyword evidence="2" id="KW-0488">Methylation</keyword>
<accession>A0ABY8LTY9</accession>
<keyword evidence="4" id="KW-1133">Transmembrane helix</keyword>
<dbReference type="NCBIfam" id="TIGR02532">
    <property type="entry name" value="IV_pilin_GFxxxE"/>
    <property type="match status" value="1"/>
</dbReference>
<feature type="transmembrane region" description="Helical" evidence="4">
    <location>
        <begin position="6"/>
        <end position="27"/>
    </location>
</feature>
<dbReference type="EMBL" id="CP122961">
    <property type="protein sequence ID" value="WGI27351.1"/>
    <property type="molecule type" value="Genomic_DNA"/>
</dbReference>
<evidence type="ECO:0000313" key="5">
    <source>
        <dbReference type="EMBL" id="WGI27351.1"/>
    </source>
</evidence>
<name>A0ABY8LTY9_9GAMM</name>
<reference evidence="5" key="1">
    <citation type="submission" date="2023-04" db="EMBL/GenBank/DDBJ databases">
        <title>Complete genome sequence of Halomonas alkaliantarctica MSP3 isolated from marine sediment, Jeju Island.</title>
        <authorList>
            <person name="Park S.-J."/>
        </authorList>
    </citation>
    <scope>NUCLEOTIDE SEQUENCE</scope>
    <source>
        <strain evidence="5">MSP3</strain>
    </source>
</reference>
<organism evidence="5 6">
    <name type="scientific">Halomonas alkaliantarctica</name>
    <dbReference type="NCBI Taxonomy" id="232346"/>
    <lineage>
        <taxon>Bacteria</taxon>
        <taxon>Pseudomonadati</taxon>
        <taxon>Pseudomonadota</taxon>
        <taxon>Gammaproteobacteria</taxon>
        <taxon>Oceanospirillales</taxon>
        <taxon>Halomonadaceae</taxon>
        <taxon>Halomonas</taxon>
    </lineage>
</organism>
<keyword evidence="3" id="KW-0281">Fimbrium</keyword>
<dbReference type="PANTHER" id="PTHR30093">
    <property type="entry name" value="GENERAL SECRETION PATHWAY PROTEIN G"/>
    <property type="match status" value="1"/>
</dbReference>